<dbReference type="SUPFAM" id="SSF53738">
    <property type="entry name" value="Phosphoglucomutase, first 3 domains"/>
    <property type="match status" value="1"/>
</dbReference>
<evidence type="ECO:0000313" key="4">
    <source>
        <dbReference type="Proteomes" id="UP000271974"/>
    </source>
</evidence>
<organism evidence="3 4">
    <name type="scientific">Elysia chlorotica</name>
    <name type="common">Eastern emerald elysia</name>
    <name type="synonym">Sea slug</name>
    <dbReference type="NCBI Taxonomy" id="188477"/>
    <lineage>
        <taxon>Eukaryota</taxon>
        <taxon>Metazoa</taxon>
        <taxon>Spiralia</taxon>
        <taxon>Lophotrochozoa</taxon>
        <taxon>Mollusca</taxon>
        <taxon>Gastropoda</taxon>
        <taxon>Heterobranchia</taxon>
        <taxon>Euthyneura</taxon>
        <taxon>Panpulmonata</taxon>
        <taxon>Sacoglossa</taxon>
        <taxon>Placobranchoidea</taxon>
        <taxon>Plakobranchidae</taxon>
        <taxon>Elysia</taxon>
    </lineage>
</organism>
<name>A0A433SLA9_ELYCH</name>
<proteinExistence type="inferred from homology"/>
<protein>
    <recommendedName>
        <fullName evidence="2">Alpha-D-phosphohexomutase alpha/beta/alpha domain-containing protein</fullName>
    </recommendedName>
</protein>
<dbReference type="InterPro" id="IPR016055">
    <property type="entry name" value="A-D-PHexomutase_a/b/a-I/II/III"/>
</dbReference>
<dbReference type="InterPro" id="IPR016066">
    <property type="entry name" value="A-D-PHexomutase_CS"/>
</dbReference>
<dbReference type="InterPro" id="IPR021699">
    <property type="entry name" value="DUF3281"/>
</dbReference>
<dbReference type="Gene3D" id="3.40.120.10">
    <property type="entry name" value="Alpha-D-Glucose-1,6-Bisphosphate, subunit A, domain 3"/>
    <property type="match status" value="1"/>
</dbReference>
<dbReference type="InterPro" id="IPR012340">
    <property type="entry name" value="NA-bd_OB-fold"/>
</dbReference>
<evidence type="ECO:0000259" key="2">
    <source>
        <dbReference type="Pfam" id="PF02878"/>
    </source>
</evidence>
<evidence type="ECO:0000313" key="3">
    <source>
        <dbReference type="EMBL" id="RUS69947.1"/>
    </source>
</evidence>
<dbReference type="GO" id="GO:0005975">
    <property type="term" value="P:carbohydrate metabolic process"/>
    <property type="evidence" value="ECO:0007669"/>
    <property type="project" value="InterPro"/>
</dbReference>
<dbReference type="Pfam" id="PF02878">
    <property type="entry name" value="PGM_PMM_I"/>
    <property type="match status" value="1"/>
</dbReference>
<dbReference type="OrthoDB" id="1743979at2759"/>
<dbReference type="Proteomes" id="UP000271974">
    <property type="component" value="Unassembled WGS sequence"/>
</dbReference>
<dbReference type="GO" id="GO:0004540">
    <property type="term" value="F:RNA nuclease activity"/>
    <property type="evidence" value="ECO:0007669"/>
    <property type="project" value="InterPro"/>
</dbReference>
<reference evidence="3 4" key="1">
    <citation type="submission" date="2019-01" db="EMBL/GenBank/DDBJ databases">
        <title>A draft genome assembly of the solar-powered sea slug Elysia chlorotica.</title>
        <authorList>
            <person name="Cai H."/>
            <person name="Li Q."/>
            <person name="Fang X."/>
            <person name="Li J."/>
            <person name="Curtis N.E."/>
            <person name="Altenburger A."/>
            <person name="Shibata T."/>
            <person name="Feng M."/>
            <person name="Maeda T."/>
            <person name="Schwartz J.A."/>
            <person name="Shigenobu S."/>
            <person name="Lundholm N."/>
            <person name="Nishiyama T."/>
            <person name="Yang H."/>
            <person name="Hasebe M."/>
            <person name="Li S."/>
            <person name="Pierce S.K."/>
            <person name="Wang J."/>
        </authorList>
    </citation>
    <scope>NUCLEOTIDE SEQUENCE [LARGE SCALE GENOMIC DNA]</scope>
    <source>
        <strain evidence="3">EC2010</strain>
        <tissue evidence="3">Whole organism of an adult</tissue>
    </source>
</reference>
<dbReference type="InterPro" id="IPR005844">
    <property type="entry name" value="A-D-PHexomutase_a/b/a-I"/>
</dbReference>
<sequence>MSSSAVAKFVKEVEAVSPVKEAMMIASKKYDLVDQWTKKALKIVEEISDDVELGGRVDLRDMPFVTIDGEDAKDFDDAVYAHKTKTVMSYGIEHQIASIMITGSHIPEDRNGIKFNTPFGEILKQDEAVILGQTVDFPEQQFNADDMSITSFYNIRRIEQAATNYNPTPTYSHVFPRADDPALNGDATIQDIVNVLNQNAASANATFYVVGNSWAIRCNEGYEWLESQDPAWGGDSGAGQSINRGVAKADWDGGDNEYRADSGTMNNTYNGMPDMGSNADSMGCSKPAISIWINIYMYNAC</sequence>
<comment type="similarity">
    <text evidence="1">Belongs to the phosphohexose mutase family.</text>
</comment>
<feature type="domain" description="Alpha-D-phosphohexomutase alpha/beta/alpha" evidence="2">
    <location>
        <begin position="87"/>
        <end position="127"/>
    </location>
</feature>
<dbReference type="PROSITE" id="PS00710">
    <property type="entry name" value="PGM_PMM"/>
    <property type="match status" value="1"/>
</dbReference>
<dbReference type="AlphaFoldDB" id="A0A433SLA9"/>
<dbReference type="GO" id="GO:0000287">
    <property type="term" value="F:magnesium ion binding"/>
    <property type="evidence" value="ECO:0007669"/>
    <property type="project" value="InterPro"/>
</dbReference>
<evidence type="ECO:0000256" key="1">
    <source>
        <dbReference type="ARBA" id="ARBA00010231"/>
    </source>
</evidence>
<dbReference type="GO" id="GO:0016868">
    <property type="term" value="F:intramolecular phosphotransferase activity"/>
    <property type="evidence" value="ECO:0007669"/>
    <property type="project" value="InterPro"/>
</dbReference>
<dbReference type="EMBL" id="RQTK01001529">
    <property type="protein sequence ID" value="RUS69947.1"/>
    <property type="molecule type" value="Genomic_DNA"/>
</dbReference>
<dbReference type="Pfam" id="PF11685">
    <property type="entry name" value="DUF3281"/>
    <property type="match status" value="1"/>
</dbReference>
<keyword evidence="4" id="KW-1185">Reference proteome</keyword>
<gene>
    <name evidence="3" type="ORF">EGW08_022289</name>
</gene>
<dbReference type="GO" id="GO:0003723">
    <property type="term" value="F:RNA binding"/>
    <property type="evidence" value="ECO:0007669"/>
    <property type="project" value="InterPro"/>
</dbReference>
<comment type="caution">
    <text evidence="3">The sequence shown here is derived from an EMBL/GenBank/DDBJ whole genome shotgun (WGS) entry which is preliminary data.</text>
</comment>
<accession>A0A433SLA9</accession>
<dbReference type="SUPFAM" id="SSF50249">
    <property type="entry name" value="Nucleic acid-binding proteins"/>
    <property type="match status" value="1"/>
</dbReference>